<dbReference type="RefSeq" id="WP_285346106.1">
    <property type="nucleotide sequence ID" value="NZ_JASITI010000064.1"/>
</dbReference>
<protein>
    <submittedName>
        <fullName evidence="1">Uncharacterized protein</fullName>
    </submittedName>
</protein>
<organism evidence="1 2">
    <name type="scientific">Streptomyces katrae</name>
    <dbReference type="NCBI Taxonomy" id="68223"/>
    <lineage>
        <taxon>Bacteria</taxon>
        <taxon>Bacillati</taxon>
        <taxon>Actinomycetota</taxon>
        <taxon>Actinomycetes</taxon>
        <taxon>Kitasatosporales</taxon>
        <taxon>Streptomycetaceae</taxon>
        <taxon>Streptomyces</taxon>
    </lineage>
</organism>
<sequence>MAGQPYAIRLSPHAAGVLAGLPEDAGAAAWEVLDRASAGPWGFAQWDAGDPDGEDVRIASAGGLYVVYWVNRPLRRLSVLDVVWLG</sequence>
<reference evidence="1 2" key="1">
    <citation type="submission" date="2023-05" db="EMBL/GenBank/DDBJ databases">
        <title>Sequencing and Assembly of Streptomyces sp. NP73.</title>
        <authorList>
            <person name="Konwar A.N."/>
            <person name="Saikia K."/>
            <person name="Thakur D."/>
        </authorList>
    </citation>
    <scope>NUCLEOTIDE SEQUENCE [LARGE SCALE GENOMIC DNA]</scope>
    <source>
        <strain evidence="1 2">NP73</strain>
    </source>
</reference>
<comment type="caution">
    <text evidence="1">The sequence shown here is derived from an EMBL/GenBank/DDBJ whole genome shotgun (WGS) entry which is preliminary data.</text>
</comment>
<gene>
    <name evidence="1" type="ORF">QEZ40_006312</name>
</gene>
<evidence type="ECO:0000313" key="2">
    <source>
        <dbReference type="Proteomes" id="UP001223390"/>
    </source>
</evidence>
<dbReference type="EMBL" id="JASITI010000064">
    <property type="protein sequence ID" value="MDK9500490.1"/>
    <property type="molecule type" value="Genomic_DNA"/>
</dbReference>
<proteinExistence type="predicted"/>
<name>A0ABT7H5Z3_9ACTN</name>
<dbReference type="Proteomes" id="UP001223390">
    <property type="component" value="Unassembled WGS sequence"/>
</dbReference>
<evidence type="ECO:0000313" key="1">
    <source>
        <dbReference type="EMBL" id="MDK9500490.1"/>
    </source>
</evidence>
<keyword evidence="2" id="KW-1185">Reference proteome</keyword>
<accession>A0ABT7H5Z3</accession>